<reference evidence="2 3" key="1">
    <citation type="submission" date="2024-02" db="EMBL/GenBank/DDBJ databases">
        <title>De novo assembly and annotation of 12 fungi associated with fruit tree decline syndrome in Ontario, Canada.</title>
        <authorList>
            <person name="Sulman M."/>
            <person name="Ellouze W."/>
            <person name="Ilyukhin E."/>
        </authorList>
    </citation>
    <scope>NUCLEOTIDE SEQUENCE [LARGE SCALE GENOMIC DNA]</scope>
    <source>
        <strain evidence="2 3">M42-189</strain>
    </source>
</reference>
<dbReference type="EMBL" id="JAKJXO020000012">
    <property type="protein sequence ID" value="KAL1597703.1"/>
    <property type="molecule type" value="Genomic_DNA"/>
</dbReference>
<evidence type="ECO:0000256" key="1">
    <source>
        <dbReference type="SAM" id="MobiDB-lite"/>
    </source>
</evidence>
<organism evidence="2 3">
    <name type="scientific">Paraconiothyrium brasiliense</name>
    <dbReference type="NCBI Taxonomy" id="300254"/>
    <lineage>
        <taxon>Eukaryota</taxon>
        <taxon>Fungi</taxon>
        <taxon>Dikarya</taxon>
        <taxon>Ascomycota</taxon>
        <taxon>Pezizomycotina</taxon>
        <taxon>Dothideomycetes</taxon>
        <taxon>Pleosporomycetidae</taxon>
        <taxon>Pleosporales</taxon>
        <taxon>Massarineae</taxon>
        <taxon>Didymosphaeriaceae</taxon>
        <taxon>Paraconiothyrium</taxon>
    </lineage>
</organism>
<accession>A0ABR3R0D4</accession>
<sequence length="451" mass="49555">MANAIVAPRNGEVRRPSDNMRQYIESLMAQPDIVTDIRAHNAGSATGKGAQSKEPQGIHRADTPYENVRKTRAEPNAPSVVAFASNPLPSALQQTPPPSPAYTETPRLQFSSALEAQVMHQWQPCWKPASGLDGVPESDREQMPHVVRLFKAFLDTRTVYDDSRFKVLFQPGGFWTQDPADIELTCWNLVKAAIDLHVIGATGLQFRRIPQMIRPQEKNDVELTFSRRIFCLELMVRHYKTFAHKVMQRNDLEEYVVQVKAYLFEKCKFGAAMDKMTPQQKTALMMEWERRGLVERPQTARGSVAGDQGGQHRKRPLSNSFAAATQSSPKRHHYATTNLAASAVASPQTLGAFPASPFFNETVDLTSQGAASRPSSSMLEQGQAPASNSDTANLPNEILNSMNGADFTPLPPNPQQDQVSVAEAAILVEGALNGNTATSTTADTTESTVLP</sequence>
<evidence type="ECO:0000313" key="2">
    <source>
        <dbReference type="EMBL" id="KAL1597703.1"/>
    </source>
</evidence>
<name>A0ABR3R0D4_9PLEO</name>
<dbReference type="Proteomes" id="UP001521785">
    <property type="component" value="Unassembled WGS sequence"/>
</dbReference>
<feature type="compositionally biased region" description="Polar residues" evidence="1">
    <location>
        <begin position="317"/>
        <end position="328"/>
    </location>
</feature>
<comment type="caution">
    <text evidence="2">The sequence shown here is derived from an EMBL/GenBank/DDBJ whole genome shotgun (WGS) entry which is preliminary data.</text>
</comment>
<evidence type="ECO:0000313" key="3">
    <source>
        <dbReference type="Proteomes" id="UP001521785"/>
    </source>
</evidence>
<gene>
    <name evidence="2" type="ORF">SLS60_008189</name>
</gene>
<feature type="region of interest" description="Disordered" evidence="1">
    <location>
        <begin position="295"/>
        <end position="333"/>
    </location>
</feature>
<keyword evidence="3" id="KW-1185">Reference proteome</keyword>
<protein>
    <submittedName>
        <fullName evidence="2">Uncharacterized protein</fullName>
    </submittedName>
</protein>
<proteinExistence type="predicted"/>
<feature type="region of interest" description="Disordered" evidence="1">
    <location>
        <begin position="366"/>
        <end position="394"/>
    </location>
</feature>